<reference evidence="3" key="1">
    <citation type="submission" date="2017-04" db="EMBL/GenBank/DDBJ databases">
        <authorList>
            <person name="Varghese N."/>
            <person name="Submissions S."/>
        </authorList>
    </citation>
    <scope>NUCLEOTIDE SEQUENCE [LARGE SCALE GENOMIC DNA]</scope>
    <source>
        <strain evidence="3">RKEM611</strain>
    </source>
</reference>
<keyword evidence="1" id="KW-0812">Transmembrane</keyword>
<name>A0A1Y6CNM6_9BACT</name>
<evidence type="ECO:0000313" key="2">
    <source>
        <dbReference type="EMBL" id="SMF79299.1"/>
    </source>
</evidence>
<dbReference type="STRING" id="1513793.SAMN06296036_13352"/>
<keyword evidence="3" id="KW-1185">Reference proteome</keyword>
<dbReference type="Proteomes" id="UP000192907">
    <property type="component" value="Unassembled WGS sequence"/>
</dbReference>
<accession>A0A1Y6CNM6</accession>
<feature type="transmembrane region" description="Helical" evidence="1">
    <location>
        <begin position="20"/>
        <end position="38"/>
    </location>
</feature>
<proteinExistence type="predicted"/>
<evidence type="ECO:0000313" key="3">
    <source>
        <dbReference type="Proteomes" id="UP000192907"/>
    </source>
</evidence>
<keyword evidence="1" id="KW-0472">Membrane</keyword>
<protein>
    <submittedName>
        <fullName evidence="2">Uncharacterized protein</fullName>
    </submittedName>
</protein>
<organism evidence="2 3">
    <name type="scientific">Pseudobacteriovorax antillogorgiicola</name>
    <dbReference type="NCBI Taxonomy" id="1513793"/>
    <lineage>
        <taxon>Bacteria</taxon>
        <taxon>Pseudomonadati</taxon>
        <taxon>Bdellovibrionota</taxon>
        <taxon>Oligoflexia</taxon>
        <taxon>Oligoflexales</taxon>
        <taxon>Pseudobacteriovoracaceae</taxon>
        <taxon>Pseudobacteriovorax</taxon>
    </lineage>
</organism>
<dbReference type="RefSeq" id="WP_159455708.1">
    <property type="nucleotide sequence ID" value="NZ_FWZT01000033.1"/>
</dbReference>
<feature type="transmembrane region" description="Helical" evidence="1">
    <location>
        <begin position="44"/>
        <end position="64"/>
    </location>
</feature>
<evidence type="ECO:0000256" key="1">
    <source>
        <dbReference type="SAM" id="Phobius"/>
    </source>
</evidence>
<gene>
    <name evidence="2" type="ORF">SAMN06296036_13352</name>
</gene>
<sequence length="89" mass="10160">MDVRDSQFDTKLLVYRTRQIALALIIVIVTALFTFYIREGIAAGQSWLAIGFPLCIVSLAFILFPSTEEWEYKAWQSKAQKIEQQSSGK</sequence>
<keyword evidence="1" id="KW-1133">Transmembrane helix</keyword>
<dbReference type="AlphaFoldDB" id="A0A1Y6CNM6"/>
<dbReference type="EMBL" id="FWZT01000033">
    <property type="protein sequence ID" value="SMF79299.1"/>
    <property type="molecule type" value="Genomic_DNA"/>
</dbReference>